<evidence type="ECO:0000313" key="3">
    <source>
        <dbReference type="Proteomes" id="UP000486351"/>
    </source>
</evidence>
<reference evidence="2 3" key="1">
    <citation type="submission" date="2018-09" db="EMBL/GenBank/DDBJ databases">
        <title>Genomic investigation of the strawberry pathogen Phytophthora fragariae indicates pathogenicity is determined by transcriptional variation in three key races.</title>
        <authorList>
            <person name="Adams T.M."/>
            <person name="Armitage A.D."/>
            <person name="Sobczyk M.K."/>
            <person name="Bates H.J."/>
            <person name="Dunwell J.M."/>
            <person name="Nellist C.F."/>
            <person name="Harrison R.J."/>
        </authorList>
    </citation>
    <scope>NUCLEOTIDE SEQUENCE [LARGE SCALE GENOMIC DNA]</scope>
    <source>
        <strain evidence="2 3">NOV-77</strain>
    </source>
</reference>
<feature type="compositionally biased region" description="Low complexity" evidence="1">
    <location>
        <begin position="64"/>
        <end position="77"/>
    </location>
</feature>
<dbReference type="AlphaFoldDB" id="A0A6G0R5U4"/>
<feature type="region of interest" description="Disordered" evidence="1">
    <location>
        <begin position="60"/>
        <end position="120"/>
    </location>
</feature>
<dbReference type="PANTHER" id="PTHR37558:SF1">
    <property type="entry name" value="HTH CENPB-TYPE DOMAIN-CONTAINING PROTEIN"/>
    <property type="match status" value="1"/>
</dbReference>
<dbReference type="EMBL" id="QXFY01001377">
    <property type="protein sequence ID" value="KAE9319438.1"/>
    <property type="molecule type" value="Genomic_DNA"/>
</dbReference>
<feature type="compositionally biased region" description="Polar residues" evidence="1">
    <location>
        <begin position="90"/>
        <end position="119"/>
    </location>
</feature>
<accession>A0A6G0R5U4</accession>
<organism evidence="2 3">
    <name type="scientific">Phytophthora fragariae</name>
    <dbReference type="NCBI Taxonomy" id="53985"/>
    <lineage>
        <taxon>Eukaryota</taxon>
        <taxon>Sar</taxon>
        <taxon>Stramenopiles</taxon>
        <taxon>Oomycota</taxon>
        <taxon>Peronosporomycetes</taxon>
        <taxon>Peronosporales</taxon>
        <taxon>Peronosporaceae</taxon>
        <taxon>Phytophthora</taxon>
    </lineage>
</organism>
<gene>
    <name evidence="2" type="ORF">PF008_g18275</name>
</gene>
<proteinExistence type="predicted"/>
<name>A0A6G0R5U4_9STRA</name>
<feature type="compositionally biased region" description="Basic and acidic residues" evidence="1">
    <location>
        <begin position="230"/>
        <end position="255"/>
    </location>
</feature>
<comment type="caution">
    <text evidence="2">The sequence shown here is derived from an EMBL/GenBank/DDBJ whole genome shotgun (WGS) entry which is preliminary data.</text>
</comment>
<dbReference type="PANTHER" id="PTHR37558">
    <property type="entry name" value="HTH CENPB-TYPE DOMAIN-CONTAINING PROTEIN"/>
    <property type="match status" value="1"/>
</dbReference>
<evidence type="ECO:0000256" key="1">
    <source>
        <dbReference type="SAM" id="MobiDB-lite"/>
    </source>
</evidence>
<protein>
    <submittedName>
        <fullName evidence="2">Uncharacterized protein</fullName>
    </submittedName>
</protein>
<evidence type="ECO:0000313" key="2">
    <source>
        <dbReference type="EMBL" id="KAE9319438.1"/>
    </source>
</evidence>
<dbReference type="Proteomes" id="UP000486351">
    <property type="component" value="Unassembled WGS sequence"/>
</dbReference>
<sequence>MRYTDAFDHRLHTSKYKGLKCIDRALKDPPPTPRSSCQQTLRARFPPLDPTQPQAVIDLRARRSSSSSSSSISSDSSGPEDSIDDANDGASHNINASSASDATAPESQSAKANSQQHQKVCQRFGPDEDYLLAVQVNVDVPYTAKHGDVDKLWQTVADKLNRSPNFNMKKIKGATAKARFKSLLAKHRAWETESAKKSGTDEPETPFITLMTEITTRVNDHEAGVTGSAETKEAEKRAKEKSGEVVRQAAVDRIKLGKRRSRSDDDDADAKYEVSTCVNPNERPAG</sequence>
<feature type="region of interest" description="Disordered" evidence="1">
    <location>
        <begin position="219"/>
        <end position="286"/>
    </location>
</feature>